<organism evidence="1 2">
    <name type="scientific">Sphaerotilus mobilis</name>
    <dbReference type="NCBI Taxonomy" id="47994"/>
    <lineage>
        <taxon>Bacteria</taxon>
        <taxon>Pseudomonadati</taxon>
        <taxon>Pseudomonadota</taxon>
        <taxon>Betaproteobacteria</taxon>
        <taxon>Burkholderiales</taxon>
        <taxon>Sphaerotilaceae</taxon>
        <taxon>Sphaerotilus</taxon>
    </lineage>
</organism>
<evidence type="ECO:0008006" key="3">
    <source>
        <dbReference type="Google" id="ProtNLM"/>
    </source>
</evidence>
<dbReference type="Gene3D" id="3.90.420.10">
    <property type="entry name" value="Oxidoreductase, molybdopterin-binding domain"/>
    <property type="match status" value="1"/>
</dbReference>
<accession>A0A4Q7LRE5</accession>
<dbReference type="PROSITE" id="PS51318">
    <property type="entry name" value="TAT"/>
    <property type="match status" value="1"/>
</dbReference>
<dbReference type="AlphaFoldDB" id="A0A4Q7LRE5"/>
<name>A0A4Q7LRE5_9BURK</name>
<dbReference type="InterPro" id="IPR036374">
    <property type="entry name" value="OxRdtase_Mopterin-bd_sf"/>
</dbReference>
<evidence type="ECO:0000313" key="2">
    <source>
        <dbReference type="Proteomes" id="UP000293433"/>
    </source>
</evidence>
<dbReference type="SUPFAM" id="SSF56524">
    <property type="entry name" value="Oxidoreductase molybdopterin-binding domain"/>
    <property type="match status" value="1"/>
</dbReference>
<dbReference type="Proteomes" id="UP000293433">
    <property type="component" value="Unassembled WGS sequence"/>
</dbReference>
<dbReference type="InterPro" id="IPR006311">
    <property type="entry name" value="TAT_signal"/>
</dbReference>
<sequence>MSDDTTDKTRGPSGARRRFIGLLAGATAGLIGHDLASAQAGPPKGRVMLTVRGVLKHPNVPDAPARHLFDADMLDALPVQTVRTRTPWHKGLIVFTGPLLADVLAQAGAAGQIAQMTALNDYQVRMPLGEVLPYRPILARRADGVELSVRDKGPLFLIFPYDDVPEVRNDLYHSRSIWQVKEIEVR</sequence>
<evidence type="ECO:0000313" key="1">
    <source>
        <dbReference type="EMBL" id="RZS56903.1"/>
    </source>
</evidence>
<protein>
    <recommendedName>
        <fullName evidence="3">Oxidoreductase molybdopterin-binding domain-containing protein</fullName>
    </recommendedName>
</protein>
<dbReference type="EMBL" id="SGWV01000008">
    <property type="protein sequence ID" value="RZS56903.1"/>
    <property type="molecule type" value="Genomic_DNA"/>
</dbReference>
<comment type="caution">
    <text evidence="1">The sequence shown here is derived from an EMBL/GenBank/DDBJ whole genome shotgun (WGS) entry which is preliminary data.</text>
</comment>
<proteinExistence type="predicted"/>
<keyword evidence="2" id="KW-1185">Reference proteome</keyword>
<gene>
    <name evidence="1" type="ORF">EV685_1459</name>
</gene>
<reference evidence="1 2" key="1">
    <citation type="submission" date="2019-02" db="EMBL/GenBank/DDBJ databases">
        <title>Genomic Encyclopedia of Type Strains, Phase IV (KMG-IV): sequencing the most valuable type-strain genomes for metagenomic binning, comparative biology and taxonomic classification.</title>
        <authorList>
            <person name="Goeker M."/>
        </authorList>
    </citation>
    <scope>NUCLEOTIDE SEQUENCE [LARGE SCALE GENOMIC DNA]</scope>
    <source>
        <strain evidence="1 2">DSM 10617</strain>
    </source>
</reference>